<gene>
    <name evidence="4" type="ORF">UR67_C0001G0258</name>
</gene>
<accession>A0A0G0BLH0</accession>
<dbReference type="AlphaFoldDB" id="A0A0G0BLH0"/>
<feature type="chain" id="PRO_5002531500" evidence="2">
    <location>
        <begin position="26"/>
        <end position="398"/>
    </location>
</feature>
<protein>
    <submittedName>
        <fullName evidence="4">Peptidase M23</fullName>
    </submittedName>
</protein>
<dbReference type="STRING" id="1618350.UR67_C0001G0258"/>
<reference evidence="4 5" key="1">
    <citation type="journal article" date="2015" name="Nature">
        <title>rRNA introns, odd ribosomes, and small enigmatic genomes across a large radiation of phyla.</title>
        <authorList>
            <person name="Brown C.T."/>
            <person name="Hug L.A."/>
            <person name="Thomas B.C."/>
            <person name="Sharon I."/>
            <person name="Castelle C.J."/>
            <person name="Singh A."/>
            <person name="Wilkins M.J."/>
            <person name="Williams K.H."/>
            <person name="Banfield J.F."/>
        </authorList>
    </citation>
    <scope>NUCLEOTIDE SEQUENCE [LARGE SCALE GENOMIC DNA]</scope>
</reference>
<proteinExistence type="predicted"/>
<sequence length="398" mass="45271">MKFRKLLTIFLALLFLTGNIFSVTADELNDTLNQEKSKLTENEQKQEELRRQIEDLQNQSRSLANQVAYLESQVQLTQLEIQIQKEQVAGKEAELSQLVLDMEKINTKLQRIKEFINKLGVVLQSRIRSSYKKSQIGGGLSIVFQGKDDLQDLVYRYQYLKTVQEQDRRLMSQMQATQGDYNAQIINLQTKKDEAERLKQELILANEQLEAEKISLAKQKESKQYLLDITSNDESQYQQLLAEAQAEQNAIQYAISSIITQIVSGSVGEGQFVNKGDVIGIQGSTGLATGDHLHFGVYSKCGSSWCHTDPKPYLDSGILSWPLEPHYISQWYGVTDFSMSSGFYSDNFHNGIDMYWDYGSPILAADAGNIHYTIDQYGGKGALIYHTESLMTLYWHLQ</sequence>
<dbReference type="Proteomes" id="UP000034581">
    <property type="component" value="Unassembled WGS sequence"/>
</dbReference>
<name>A0A0G0BLH0_UNCC3</name>
<evidence type="ECO:0000313" key="4">
    <source>
        <dbReference type="EMBL" id="KKP70349.1"/>
    </source>
</evidence>
<feature type="signal peptide" evidence="2">
    <location>
        <begin position="1"/>
        <end position="25"/>
    </location>
</feature>
<feature type="coiled-coil region" evidence="1">
    <location>
        <begin position="181"/>
        <end position="247"/>
    </location>
</feature>
<evidence type="ECO:0000259" key="3">
    <source>
        <dbReference type="Pfam" id="PF01551"/>
    </source>
</evidence>
<dbReference type="PANTHER" id="PTHR21666">
    <property type="entry name" value="PEPTIDASE-RELATED"/>
    <property type="match status" value="1"/>
</dbReference>
<feature type="domain" description="M23ase beta-sheet core" evidence="3">
    <location>
        <begin position="257"/>
        <end position="300"/>
    </location>
</feature>
<dbReference type="Pfam" id="PF01551">
    <property type="entry name" value="Peptidase_M23"/>
    <property type="match status" value="1"/>
</dbReference>
<dbReference type="Gene3D" id="6.10.250.3150">
    <property type="match status" value="1"/>
</dbReference>
<keyword evidence="1" id="KW-0175">Coiled coil</keyword>
<dbReference type="InterPro" id="IPR011055">
    <property type="entry name" value="Dup_hybrid_motif"/>
</dbReference>
<keyword evidence="2" id="KW-0732">Signal</keyword>
<evidence type="ECO:0000256" key="2">
    <source>
        <dbReference type="SAM" id="SignalP"/>
    </source>
</evidence>
<dbReference type="GO" id="GO:0004222">
    <property type="term" value="F:metalloendopeptidase activity"/>
    <property type="evidence" value="ECO:0007669"/>
    <property type="project" value="TreeGrafter"/>
</dbReference>
<dbReference type="EMBL" id="LBQB01000001">
    <property type="protein sequence ID" value="KKP70349.1"/>
    <property type="molecule type" value="Genomic_DNA"/>
</dbReference>
<dbReference type="SUPFAM" id="SSF51261">
    <property type="entry name" value="Duplicated hybrid motif"/>
    <property type="match status" value="2"/>
</dbReference>
<dbReference type="Gene3D" id="2.70.70.10">
    <property type="entry name" value="Glucose Permease (Domain IIA)"/>
    <property type="match status" value="2"/>
</dbReference>
<organism evidence="4 5">
    <name type="scientific">candidate division CPR3 bacterium GW2011_GWF2_35_18</name>
    <dbReference type="NCBI Taxonomy" id="1618350"/>
    <lineage>
        <taxon>Bacteria</taxon>
        <taxon>Bacteria division CPR3</taxon>
    </lineage>
</organism>
<dbReference type="InterPro" id="IPR050570">
    <property type="entry name" value="Cell_wall_metabolism_enzyme"/>
</dbReference>
<evidence type="ECO:0000256" key="1">
    <source>
        <dbReference type="SAM" id="Coils"/>
    </source>
</evidence>
<dbReference type="PANTHER" id="PTHR21666:SF270">
    <property type="entry name" value="MUREIN HYDROLASE ACTIVATOR ENVC"/>
    <property type="match status" value="1"/>
</dbReference>
<dbReference type="InterPro" id="IPR016047">
    <property type="entry name" value="M23ase_b-sheet_dom"/>
</dbReference>
<feature type="coiled-coil region" evidence="1">
    <location>
        <begin position="25"/>
        <end position="73"/>
    </location>
</feature>
<comment type="caution">
    <text evidence="4">The sequence shown here is derived from an EMBL/GenBank/DDBJ whole genome shotgun (WGS) entry which is preliminary data.</text>
</comment>
<dbReference type="CDD" id="cd12797">
    <property type="entry name" value="M23_peptidase"/>
    <property type="match status" value="2"/>
</dbReference>
<evidence type="ECO:0000313" key="5">
    <source>
        <dbReference type="Proteomes" id="UP000034581"/>
    </source>
</evidence>